<dbReference type="SUPFAM" id="SSF82895">
    <property type="entry name" value="TSP-1 type 1 repeat"/>
    <property type="match status" value="2"/>
</dbReference>
<protein>
    <submittedName>
        <fullName evidence="6">Thrombospondin type-1 domain-containing protein 7B</fullName>
    </submittedName>
</protein>
<dbReference type="PANTHER" id="PTHR11311">
    <property type="entry name" value="SPONDIN"/>
    <property type="match status" value="1"/>
</dbReference>
<dbReference type="EMBL" id="VCAZ01000047">
    <property type="protein sequence ID" value="TSM60508.1"/>
    <property type="molecule type" value="Genomic_DNA"/>
</dbReference>
<name>A0A556U4C8_BAGYA</name>
<keyword evidence="4" id="KW-1133">Transmembrane helix</keyword>
<dbReference type="InterPro" id="IPR036383">
    <property type="entry name" value="TSP1_rpt_sf"/>
</dbReference>
<dbReference type="PROSITE" id="PS50092">
    <property type="entry name" value="TSP1"/>
    <property type="match status" value="3"/>
</dbReference>
<dbReference type="SMART" id="SM00209">
    <property type="entry name" value="TSP1"/>
    <property type="match status" value="4"/>
</dbReference>
<evidence type="ECO:0000256" key="4">
    <source>
        <dbReference type="SAM" id="Phobius"/>
    </source>
</evidence>
<dbReference type="InterPro" id="IPR051418">
    <property type="entry name" value="Spondin/Thrombospondin_T1"/>
</dbReference>
<dbReference type="FunFam" id="2.20.100.10:FF:000018">
    <property type="entry name" value="Thrombospondin type 1 domain containing 7A"/>
    <property type="match status" value="1"/>
</dbReference>
<dbReference type="GO" id="GO:0005886">
    <property type="term" value="C:plasma membrane"/>
    <property type="evidence" value="ECO:0007669"/>
    <property type="project" value="TreeGrafter"/>
</dbReference>
<dbReference type="InterPro" id="IPR044004">
    <property type="entry name" value="TSP1_spondin_dom"/>
</dbReference>
<dbReference type="Pfam" id="PF00090">
    <property type="entry name" value="TSP_1"/>
    <property type="match status" value="2"/>
</dbReference>
<evidence type="ECO:0000259" key="5">
    <source>
        <dbReference type="Pfam" id="PF19028"/>
    </source>
</evidence>
<evidence type="ECO:0000313" key="7">
    <source>
        <dbReference type="Proteomes" id="UP000319801"/>
    </source>
</evidence>
<dbReference type="OrthoDB" id="5814848at2759"/>
<evidence type="ECO:0000256" key="1">
    <source>
        <dbReference type="ARBA" id="ARBA00022729"/>
    </source>
</evidence>
<dbReference type="Pfam" id="PF19028">
    <property type="entry name" value="TSP1_spondin"/>
    <property type="match status" value="2"/>
</dbReference>
<dbReference type="PANTHER" id="PTHR11311:SF7">
    <property type="entry name" value="THROMBOSPONDIN TYPE-1 DOMAIN-CONTAINING PROTEIN 7B"/>
    <property type="match status" value="1"/>
</dbReference>
<evidence type="ECO:0000256" key="3">
    <source>
        <dbReference type="ARBA" id="ARBA00023180"/>
    </source>
</evidence>
<dbReference type="FunFam" id="2.20.100.10:FF:000015">
    <property type="entry name" value="Thrombospondin, type I, domain containing 7A"/>
    <property type="match status" value="1"/>
</dbReference>
<organism evidence="6 7">
    <name type="scientific">Bagarius yarrelli</name>
    <name type="common">Goonch</name>
    <name type="synonym">Bagrus yarrelli</name>
    <dbReference type="NCBI Taxonomy" id="175774"/>
    <lineage>
        <taxon>Eukaryota</taxon>
        <taxon>Metazoa</taxon>
        <taxon>Chordata</taxon>
        <taxon>Craniata</taxon>
        <taxon>Vertebrata</taxon>
        <taxon>Euteleostomi</taxon>
        <taxon>Actinopterygii</taxon>
        <taxon>Neopterygii</taxon>
        <taxon>Teleostei</taxon>
        <taxon>Ostariophysi</taxon>
        <taxon>Siluriformes</taxon>
        <taxon>Sisoridae</taxon>
        <taxon>Sisorinae</taxon>
        <taxon>Bagarius</taxon>
    </lineage>
</organism>
<keyword evidence="4" id="KW-0472">Membrane</keyword>
<keyword evidence="1" id="KW-0732">Signal</keyword>
<keyword evidence="2" id="KW-1015">Disulfide bond</keyword>
<dbReference type="GO" id="GO:0030036">
    <property type="term" value="P:actin cytoskeleton organization"/>
    <property type="evidence" value="ECO:0007669"/>
    <property type="project" value="TreeGrafter"/>
</dbReference>
<feature type="domain" description="Spondin-like TSP1" evidence="5">
    <location>
        <begin position="230"/>
        <end position="279"/>
    </location>
</feature>
<comment type="caution">
    <text evidence="6">The sequence shown here is derived from an EMBL/GenBank/DDBJ whole genome shotgun (WGS) entry which is preliminary data.</text>
</comment>
<evidence type="ECO:0000256" key="2">
    <source>
        <dbReference type="ARBA" id="ARBA00023157"/>
    </source>
</evidence>
<dbReference type="Gene3D" id="2.20.100.10">
    <property type="entry name" value="Thrombospondin type-1 (TSP1) repeat"/>
    <property type="match status" value="3"/>
</dbReference>
<keyword evidence="4" id="KW-0812">Transmembrane</keyword>
<proteinExistence type="predicted"/>
<dbReference type="AlphaFoldDB" id="A0A556U4C8"/>
<accession>A0A556U4C8</accession>
<dbReference type="Proteomes" id="UP000319801">
    <property type="component" value="Unassembled WGS sequence"/>
</dbReference>
<feature type="domain" description="Spondin-like TSP1" evidence="5">
    <location>
        <begin position="439"/>
        <end position="498"/>
    </location>
</feature>
<feature type="transmembrane region" description="Helical" evidence="4">
    <location>
        <begin position="532"/>
        <end position="556"/>
    </location>
</feature>
<evidence type="ECO:0000313" key="6">
    <source>
        <dbReference type="EMBL" id="TSM60508.1"/>
    </source>
</evidence>
<dbReference type="InterPro" id="IPR000884">
    <property type="entry name" value="TSP1_rpt"/>
</dbReference>
<reference evidence="6 7" key="1">
    <citation type="journal article" date="2019" name="Genome Biol. Evol.">
        <title>Whole-Genome Sequencing of the Giant Devil Catfish, Bagarius yarrelli.</title>
        <authorList>
            <person name="Jiang W."/>
            <person name="Lv Y."/>
            <person name="Cheng L."/>
            <person name="Yang K."/>
            <person name="Chao B."/>
            <person name="Wang X."/>
            <person name="Li Y."/>
            <person name="Pan X."/>
            <person name="You X."/>
            <person name="Zhang Y."/>
            <person name="Yang J."/>
            <person name="Li J."/>
            <person name="Zhang X."/>
            <person name="Liu S."/>
            <person name="Sun C."/>
            <person name="Yang J."/>
            <person name="Shi Q."/>
        </authorList>
    </citation>
    <scope>NUCLEOTIDE SEQUENCE [LARGE SCALE GENOMIC DNA]</scope>
    <source>
        <strain evidence="6">JWS20170419001</strain>
        <tissue evidence="6">Muscle</tissue>
    </source>
</reference>
<sequence>MVVQRAASGGQECPDTMFEERECEKLPLCPTYSWRTHEWQACTLVPESVRAGTPGSWEACGRGLEKRDENNELVNVSECMQWVGSVPPRVRSCWISCKDDCTFSPWSKFTECSGCEGTRTRKRTVTGRSKKRELCLKEDMYPLVESEPCVCDELISELWGNWSVCILADAPPAFSTHGWRGEKEVRECGEGKRYQAIACLDQKGRLLDPSQCAETELHEEECSIPCPLDCRLSSWSPWSPCSVSCGSGLRIRSRWLREKPFNGGRPCPKLDLKNQSCDVDSVRTRTRQMLRPPTGHATCPEKNETEPCVLNANCFTYRYNVTGLMSRTRHVLQESHGEGRPCPSQLSQTKPCPIRPCYSWLLGVWTPCHVEGAECGDGVRRRNLSCVVHWGHWPESTGPKPGVHAEVIVVEDEKCDGHFRTENEQELQQPCFIPCPGDCHLSDWSSWSACQLTCVEGRSFEVEGHQARSRAVIIQTLENQESCPQQEIETRPCKGGKCHSYEWKTSVWSDNTREVWCQRSDGVNVTDGRIKMWVYGATAGGFILILFIITVSFLFCSRPVKQSNSPPLQKALSLAYDGDVDM</sequence>
<keyword evidence="7" id="KW-1185">Reference proteome</keyword>
<keyword evidence="3" id="KW-0325">Glycoprotein</keyword>
<gene>
    <name evidence="6" type="ORF">Baya_8580</name>
</gene>